<protein>
    <submittedName>
        <fullName evidence="4">3D domain-containing protein</fullName>
    </submittedName>
</protein>
<evidence type="ECO:0000256" key="1">
    <source>
        <dbReference type="ARBA" id="ARBA00022729"/>
    </source>
</evidence>
<dbReference type="Pfam" id="PF06725">
    <property type="entry name" value="3D"/>
    <property type="match status" value="1"/>
</dbReference>
<evidence type="ECO:0000259" key="3">
    <source>
        <dbReference type="Pfam" id="PF06725"/>
    </source>
</evidence>
<proteinExistence type="predicted"/>
<evidence type="ECO:0000313" key="4">
    <source>
        <dbReference type="EMBL" id="HJC48190.1"/>
    </source>
</evidence>
<feature type="chain" id="PRO_5039218090" evidence="2">
    <location>
        <begin position="27"/>
        <end position="236"/>
    </location>
</feature>
<dbReference type="PANTHER" id="PTHR39160:SF4">
    <property type="entry name" value="RESUSCITATION-PROMOTING FACTOR RPFB"/>
    <property type="match status" value="1"/>
</dbReference>
<evidence type="ECO:0000256" key="2">
    <source>
        <dbReference type="SAM" id="SignalP"/>
    </source>
</evidence>
<reference evidence="4" key="1">
    <citation type="journal article" date="2021" name="PeerJ">
        <title>Extensive microbial diversity within the chicken gut microbiome revealed by metagenomics and culture.</title>
        <authorList>
            <person name="Gilroy R."/>
            <person name="Ravi A."/>
            <person name="Getino M."/>
            <person name="Pursley I."/>
            <person name="Horton D.L."/>
            <person name="Alikhan N.F."/>
            <person name="Baker D."/>
            <person name="Gharbi K."/>
            <person name="Hall N."/>
            <person name="Watson M."/>
            <person name="Adriaenssens E.M."/>
            <person name="Foster-Nyarko E."/>
            <person name="Jarju S."/>
            <person name="Secka A."/>
            <person name="Antonio M."/>
            <person name="Oren A."/>
            <person name="Chaudhuri R.R."/>
            <person name="La Ragione R."/>
            <person name="Hildebrand F."/>
            <person name="Pallen M.J."/>
        </authorList>
    </citation>
    <scope>NUCLEOTIDE SEQUENCE</scope>
    <source>
        <strain evidence="4">CHK183-5548</strain>
    </source>
</reference>
<accession>A0A9D2PCG1</accession>
<reference evidence="4" key="2">
    <citation type="submission" date="2021-04" db="EMBL/GenBank/DDBJ databases">
        <authorList>
            <person name="Gilroy R."/>
        </authorList>
    </citation>
    <scope>NUCLEOTIDE SEQUENCE</scope>
    <source>
        <strain evidence="4">CHK183-5548</strain>
    </source>
</reference>
<dbReference type="GO" id="GO:0019867">
    <property type="term" value="C:outer membrane"/>
    <property type="evidence" value="ECO:0007669"/>
    <property type="project" value="InterPro"/>
</dbReference>
<dbReference type="InterPro" id="IPR036908">
    <property type="entry name" value="RlpA-like_sf"/>
</dbReference>
<dbReference type="Proteomes" id="UP000823883">
    <property type="component" value="Unassembled WGS sequence"/>
</dbReference>
<sequence length="236" mass="25001">MKIKFMLILVVSAFLTAFSNGLVSFAACTGHMDGVSGDTISGWAWNPDEPGEAPRVTVTLRNAADFSVIRSMDVSADDSFLHLAEAGIGTGNYGFSVDASLSSLPDGVYLAEASADGTRLPNFLLLEKRGGALTVSSASSLRPLGAFTTTAYCPCRTCSEGWGRNTSTGAVASSRHTIAVDPRVIPYGSRVLIGGVVYTAEDRGGGVRGSHVDIFFDTHEETRQYGTRTMDVFLLQ</sequence>
<dbReference type="AlphaFoldDB" id="A0A9D2PCG1"/>
<dbReference type="InterPro" id="IPR051933">
    <property type="entry name" value="Resuscitation_pf_RpfB"/>
</dbReference>
<comment type="caution">
    <text evidence="4">The sequence shown here is derived from an EMBL/GenBank/DDBJ whole genome shotgun (WGS) entry which is preliminary data.</text>
</comment>
<gene>
    <name evidence="4" type="ORF">IAA04_09080</name>
</gene>
<keyword evidence="1 2" id="KW-0732">Signal</keyword>
<dbReference type="Gene3D" id="2.40.40.10">
    <property type="entry name" value="RlpA-like domain"/>
    <property type="match status" value="1"/>
</dbReference>
<name>A0A9D2PCG1_9FIRM</name>
<dbReference type="PANTHER" id="PTHR39160">
    <property type="entry name" value="CELL WALL-BINDING PROTEIN YOCH"/>
    <property type="match status" value="1"/>
</dbReference>
<dbReference type="EMBL" id="DWWL01000057">
    <property type="protein sequence ID" value="HJC48190.1"/>
    <property type="molecule type" value="Genomic_DNA"/>
</dbReference>
<dbReference type="CDD" id="cd14667">
    <property type="entry name" value="3D_containing_proteins"/>
    <property type="match status" value="1"/>
</dbReference>
<feature type="signal peptide" evidence="2">
    <location>
        <begin position="1"/>
        <end position="26"/>
    </location>
</feature>
<dbReference type="GO" id="GO:0009254">
    <property type="term" value="P:peptidoglycan turnover"/>
    <property type="evidence" value="ECO:0007669"/>
    <property type="project" value="InterPro"/>
</dbReference>
<feature type="domain" description="3D" evidence="3">
    <location>
        <begin position="177"/>
        <end position="235"/>
    </location>
</feature>
<dbReference type="PROSITE" id="PS51257">
    <property type="entry name" value="PROKAR_LIPOPROTEIN"/>
    <property type="match status" value="1"/>
</dbReference>
<dbReference type="GO" id="GO:0004553">
    <property type="term" value="F:hydrolase activity, hydrolyzing O-glycosyl compounds"/>
    <property type="evidence" value="ECO:0007669"/>
    <property type="project" value="InterPro"/>
</dbReference>
<dbReference type="InterPro" id="IPR059180">
    <property type="entry name" value="3D_YorM"/>
</dbReference>
<dbReference type="InterPro" id="IPR010611">
    <property type="entry name" value="3D_dom"/>
</dbReference>
<evidence type="ECO:0000313" key="5">
    <source>
        <dbReference type="Proteomes" id="UP000823883"/>
    </source>
</evidence>
<organism evidence="4 5">
    <name type="scientific">Candidatus Lachnoclostridium pullistercoris</name>
    <dbReference type="NCBI Taxonomy" id="2838632"/>
    <lineage>
        <taxon>Bacteria</taxon>
        <taxon>Bacillati</taxon>
        <taxon>Bacillota</taxon>
        <taxon>Clostridia</taxon>
        <taxon>Lachnospirales</taxon>
        <taxon>Lachnospiraceae</taxon>
    </lineage>
</organism>
<dbReference type="SUPFAM" id="SSF50685">
    <property type="entry name" value="Barwin-like endoglucanases"/>
    <property type="match status" value="1"/>
</dbReference>